<dbReference type="EMBL" id="WHNZ01000015">
    <property type="protein sequence ID" value="NOU99810.1"/>
    <property type="molecule type" value="Genomic_DNA"/>
</dbReference>
<feature type="signal peptide" evidence="1">
    <location>
        <begin position="1"/>
        <end position="31"/>
    </location>
</feature>
<reference evidence="3 4" key="1">
    <citation type="submission" date="2019-10" db="EMBL/GenBank/DDBJ databases">
        <title>Description of Paenibacillus pedi sp. nov.</title>
        <authorList>
            <person name="Carlier A."/>
            <person name="Qi S."/>
        </authorList>
    </citation>
    <scope>NUCLEOTIDE SEQUENCE [LARGE SCALE GENOMIC DNA]</scope>
    <source>
        <strain evidence="3 4">LMG 31457</strain>
    </source>
</reference>
<dbReference type="RefSeq" id="WP_171682667.1">
    <property type="nucleotide sequence ID" value="NZ_WHNZ01000015.1"/>
</dbReference>
<sequence>MALKQKSIYAIVFAGLCIVLLASFAAYYASANTGRWTDGSNPDTSWFDVDPSFGTFTINTPAKLAGVAKLVNDGTSRNGVEVNGLSGKRLEVSQDLDLSAYQWIPIGTDTKPFKGTLITTDGQTKEIRGMKVADDRLYSGLVGYMDGATVGGFKFTSTGSINMPSVSQGVYAGAAVGKMINNSYLYDITNDMTVTVDTASRDTHVGGIVGQSEGHISNLVNNGAVTVSGGTVYAGGVIGSVYGSGLEAVKLWNNGTLSVVSRAGNDVYAGGIAGYSPLLIKMSDYNTNISNAGTVTVSGGSNQYAGGILGKASGQAIFSPNTVNSGTVTIAAPSAGGSYAGGLAGFLGTEQADVAFVNTGVVTNNGGTNVYTGGIAGYVEGEFTYVKSYTNSVSITATGKDHLYTGGLIGYASGPFSFKGAAKNTAALQVSGGTQPGKPDEVYTGGLVGYSASRVLFDNTAALAFENSGAITVTGGTGLYTGGIVSNRAYARTSGEPSDNVSSIGDIKVTGKTKQYTGGFIGIVPEEGLDKTIAGASFAGDITVTATASSSDSTVSTGGIVGYYMNAGGSGSITGTSFKRTPAGVVQGVPTYRKGTLTSTGGGVHTYTGGIAGYVDGGLISGAAVGNTADSQAVLTADGFIGGVVGYLKGTIQSANVKYVTATVQTVDGFAGGVAGTAQGTITGATVGDAASAGSDSVKLAAAAGIDRLTAGGIVGRSEGPLTVTASLVTRIGLLNEAGRSGYNLGGMAGILAPDAQIGAPGAPVEVKQLEIAVKATNSNAGGAIGISRTAQITLLHIENTVTQVLASGIKVGGAIGIQEAVMNAPSSGFAITAKDVTITSQGSANQIGGIAGHNSGFINAVHTQNNLLEASGVSAELGGIAGHSEAPNNSTVLAGIGGAWVRAGEQPLLTATGANAVIGGIAGYARNTEIKDPVIDAELPDYAMISFTGANAKAGGIAGSTENGKIVGDAVKLNADNVFITSSASAAAPYIGGIAGYNDKTRVEKVSSGSVNLVAGSPNAVIGGMAGYNLSGDTAGVIINNHTDALSIKVNPTASPSTVGGIVGINDRRGTDPAADPGKAVSTIQNSRIVGTIHLNAIAAVTGGMVGENRSLIANNSISDKISVVSKGNSGIVGGLAGVNTNSGTLYYTYSNANLTIEGENTLAGGLVGENRGQVTASYVDIDITGSAYGTEANSVYLGGVIGRNSGTIDKSYSVSKVSAKGIYTIVGGLVGEHAAGSITNSYAAKEVVAGADHSYAGGLLGRITNGTVTTAYSAGKVSAVEGSYAGGFAGRYDNASKELLYKAYYVKDAGNDINADLPDFAEGNMRWLNVQARLSTILAETLKNRDYFPTLSGWDFTTVWRYGSLNAVYKYPELIRVANSGGETGSDDVNANINWYMRDQGAYSFEVKSEAELAGLAAIVNGSMPGVTKFSFEGRTIKVMNPIHIQSKQWAAIGSSEDSPFQGHFNGNGQLIDGLTVTPVASYSGLFGVIGQQAKVENINIEPLSVAGQQFTGVLAGVNQGAVSNISIKLLGGVKISGGTVGSVLGKNTGTISGIAISLEGGSRIEATGANSVAGGLIGDNAMALNPGLFAFKPVDASIGSSADNATVGGLIGRQTGDVRGFSVDIAANYRISTTGANNTVGGLIGQYVSGQAEHIALTFTDGTLQTSGAGSTLGGVIGQSGPGNTISDVTLAVKQDGQHMTGSGIVGGIVGAKEGRGTNSFDLDQVKVDNVKLVATGSGGQAVIGGIAGKIANAAVEQASVSGAIKASGDQVIAGGIAGQADNAILYMVNVTSDIDAAAQSGESSIGGVAGIISSSDVNRAFNFGKLAPFYRGIYQATVSAKTIKAAGADNGAVLFVGGIAGKNTAASIYHSVSVPALAVSGGKTSAIGGIAGYNSGIIVSTAAHSSITADSNRVYHVGGAVGQSAGGEIHYTSATAAAGEKITVGSAVTKPGVIPAAHVGGFVGIADNTLFTNSFADIPVQVICDNQDNTIYAGGFAGLLGDTDPSGSGAIKRAYAKGTVEVQGITGAYAGGFVGSADRYAINEAYTTGKVANQGFDTRTGGFAGVVERMASVKNAYAMQEKVITTGINHATRSYTGGFAGYNDGVIQNAFAGTPAVTMNVTGANAFIGAFIGYNFRDGKVTSSSYLGTLAPTGRNLGTGEAMKAEGDLTGSYAFGSWNFDIDASFLSHNGASDIVILSEKQLIGITTFYNDPGTEFYGLFNRTAAAKPEMNKFSLGADIAMDGRPWVPFAAFYGEFDGKGKSITGLKGTAPGASAYGFVAENYGSIANITFVGANIAAGTNTGIVAGINHDGAKISGITINGGTVKGADYTGGAIGLNSGTADRIAVNGTISTAGGVAGGIAGANEGKISKSYSRGTLANTNASLPVAAGGIAGENRATGDISESFSFAGLTISADQATVGGIAGLNRGKIANTYYSGRLSAEGTTKAWAGGIVGYAAEGKISDSLNVGEVVASVGGKIDPSASYFGGIAGKKEGAAVIANTAFNKQMLKADTAYYNADGKRTAGTSGEAIGLSAKDFVSGTLPIGLNGGLWQAAQGFYPQLAAFSGTAVSKLSTAAVILSEKDSIHSIKSDFGLTRDSAVTWTADPNGITIVKASDATKGSMKTGGSAVLTAAVNGEARTWTVNAPALSFVDTAKKPGVVSGETPFADQVSVVLAADEPGGKIVYTLDGSQPDAWSKVYTAPIVLKDTTTIKAMTIAEDKENSEVLTATWTKKPPLMGGGGWAPPIVAEPGIAANIGSKTVQTDNKTSVSVAKNSKLTLTAPEGQIIYYTTDGSIPTKNSARYTGEIVIMGNMTIKMITDKNDQVVTMNYQVENAKYDLKSDASQIKYISGYENNEFRPDNALSRYEITYMLDPLLNKEDVTVAGVLSDVTSGRQDAVAFFTSAGIIEGFPDNTFGGAKKLTRAEFVVMMARVLKLNISETGASTLEDVKGHWSEKYVNAFIKAGYVDGFPDGTFQPDNEITRAQAVVLINRITGMEKQDGPAKFSDLLPTHWAYSDIMAASK</sequence>
<dbReference type="InterPro" id="IPR051465">
    <property type="entry name" value="Cell_Envelope_Struct_Comp"/>
</dbReference>
<dbReference type="InterPro" id="IPR026876">
    <property type="entry name" value="Fn3_assoc_repeat"/>
</dbReference>
<feature type="domain" description="SLH" evidence="2">
    <location>
        <begin position="2887"/>
        <end position="2946"/>
    </location>
</feature>
<feature type="domain" description="SLH" evidence="2">
    <location>
        <begin position="2947"/>
        <end position="3010"/>
    </location>
</feature>
<evidence type="ECO:0000313" key="3">
    <source>
        <dbReference type="EMBL" id="NOU99810.1"/>
    </source>
</evidence>
<organism evidence="3 4">
    <name type="scientific">Paenibacillus planticolens</name>
    <dbReference type="NCBI Taxonomy" id="2654976"/>
    <lineage>
        <taxon>Bacteria</taxon>
        <taxon>Bacillati</taxon>
        <taxon>Bacillota</taxon>
        <taxon>Bacilli</taxon>
        <taxon>Bacillales</taxon>
        <taxon>Paenibacillaceae</taxon>
        <taxon>Paenibacillus</taxon>
    </lineage>
</organism>
<dbReference type="InterPro" id="IPR059177">
    <property type="entry name" value="GH29D-like_dom"/>
</dbReference>
<dbReference type="PROSITE" id="PS51272">
    <property type="entry name" value="SLH"/>
    <property type="match status" value="2"/>
</dbReference>
<name>A0ABX1ZIE8_9BACL</name>
<proteinExistence type="predicted"/>
<keyword evidence="1" id="KW-0732">Signal</keyword>
<keyword evidence="4" id="KW-1185">Reference proteome</keyword>
<accession>A0ABX1ZIE8</accession>
<dbReference type="Proteomes" id="UP000618579">
    <property type="component" value="Unassembled WGS sequence"/>
</dbReference>
<protein>
    <recommendedName>
        <fullName evidence="2">SLH domain-containing protein</fullName>
    </recommendedName>
</protein>
<dbReference type="PANTHER" id="PTHR43308:SF5">
    <property type="entry name" value="S-LAYER PROTEIN _ PEPTIDOGLYCAN ENDO-BETA-N-ACETYLGLUCOSAMINIDASE"/>
    <property type="match status" value="1"/>
</dbReference>
<gene>
    <name evidence="3" type="ORF">GC097_07265</name>
</gene>
<comment type="caution">
    <text evidence="3">The sequence shown here is derived from an EMBL/GenBank/DDBJ whole genome shotgun (WGS) entry which is preliminary data.</text>
</comment>
<dbReference type="Pfam" id="PF13287">
    <property type="entry name" value="Fn3_assoc"/>
    <property type="match status" value="1"/>
</dbReference>
<dbReference type="InterPro" id="IPR001119">
    <property type="entry name" value="SLH_dom"/>
</dbReference>
<evidence type="ECO:0000313" key="4">
    <source>
        <dbReference type="Proteomes" id="UP000618579"/>
    </source>
</evidence>
<dbReference type="Gene3D" id="2.160.20.110">
    <property type="match status" value="7"/>
</dbReference>
<dbReference type="Pfam" id="PF13290">
    <property type="entry name" value="CHB_HEX_C_1"/>
    <property type="match status" value="1"/>
</dbReference>
<dbReference type="PANTHER" id="PTHR43308">
    <property type="entry name" value="OUTER MEMBRANE PROTEIN ALPHA-RELATED"/>
    <property type="match status" value="1"/>
</dbReference>
<evidence type="ECO:0000259" key="2">
    <source>
        <dbReference type="PROSITE" id="PS51272"/>
    </source>
</evidence>
<dbReference type="Pfam" id="PF00395">
    <property type="entry name" value="SLH"/>
    <property type="match status" value="2"/>
</dbReference>
<feature type="chain" id="PRO_5045185679" description="SLH domain-containing protein" evidence="1">
    <location>
        <begin position="32"/>
        <end position="3029"/>
    </location>
</feature>
<evidence type="ECO:0000256" key="1">
    <source>
        <dbReference type="SAM" id="SignalP"/>
    </source>
</evidence>